<keyword evidence="3" id="KW-0663">Pyridoxal phosphate</keyword>
<dbReference type="PIRSF" id="PIRSF006278">
    <property type="entry name" value="ACCD_DCysDesulf"/>
    <property type="match status" value="1"/>
</dbReference>
<evidence type="ECO:0000256" key="2">
    <source>
        <dbReference type="ARBA" id="ARBA00008639"/>
    </source>
</evidence>
<proteinExistence type="inferred from homology"/>
<comment type="similarity">
    <text evidence="2">Belongs to the ACC deaminase/D-cysteine desulfhydrase family.</text>
</comment>
<comment type="caution">
    <text evidence="5">The sequence shown here is derived from an EMBL/GenBank/DDBJ whole genome shotgun (WGS) entry which is preliminary data.</text>
</comment>
<evidence type="ECO:0000259" key="4">
    <source>
        <dbReference type="Pfam" id="PF00291"/>
    </source>
</evidence>
<dbReference type="Pfam" id="PF00291">
    <property type="entry name" value="PALP"/>
    <property type="match status" value="1"/>
</dbReference>
<dbReference type="SUPFAM" id="SSF53686">
    <property type="entry name" value="Tryptophan synthase beta subunit-like PLP-dependent enzymes"/>
    <property type="match status" value="1"/>
</dbReference>
<sequence>MKMPKKIKCINMQTPIMKLENLSKELGSEIYIKRDDFTGIEFSGNKVRKLEYVLKDALDQGADTLITCGGIQSNHARATAALAAKLGMKCYLVLRGDENERIEGNRFLSLLLGAQIKFISKEDYGENRDEIMNKLAKNLETEGLKPYIIPEGASNGLGNFGYLNAGFEIMEQEKEMGVEFDLIVTAVGSGSTYGGLFLADKIKKGVSRAVGFNVCNDAPTFVKRIDGYLKDTFKILEEQIDYSTDEIKIIDGYVGNGYGLSRNEEIEFIKKFAKMEGIILDPVYTGKSMYGFYNEFKKGTFKGKKKILFIHTGGLYGIFSKSDLFKF</sequence>
<reference evidence="5 6" key="1">
    <citation type="submission" date="2018-08" db="EMBL/GenBank/DDBJ databases">
        <title>Draft genome sequence of Psychrilyobacter sp. strain SD5 isolated from Black Sea water.</title>
        <authorList>
            <person name="Yadav S."/>
            <person name="Villanueva L."/>
            <person name="Damste J.S.S."/>
        </authorList>
    </citation>
    <scope>NUCLEOTIDE SEQUENCE [LARGE SCALE GENOMIC DNA]</scope>
    <source>
        <strain evidence="5 6">SD5</strain>
    </source>
</reference>
<dbReference type="RefSeq" id="WP_114642460.1">
    <property type="nucleotide sequence ID" value="NZ_JAACIO010000014.1"/>
</dbReference>
<evidence type="ECO:0000256" key="3">
    <source>
        <dbReference type="ARBA" id="ARBA00022898"/>
    </source>
</evidence>
<dbReference type="EMBL" id="QUAJ01000013">
    <property type="protein sequence ID" value="REI41104.1"/>
    <property type="molecule type" value="Genomic_DNA"/>
</dbReference>
<dbReference type="Proteomes" id="UP000263486">
    <property type="component" value="Unassembled WGS sequence"/>
</dbReference>
<dbReference type="NCBIfam" id="TIGR01275">
    <property type="entry name" value="ACC_deam_rel"/>
    <property type="match status" value="1"/>
</dbReference>
<dbReference type="PANTHER" id="PTHR43780:SF2">
    <property type="entry name" value="1-AMINOCYCLOPROPANE-1-CARBOXYLATE DEAMINASE-RELATED"/>
    <property type="match status" value="1"/>
</dbReference>
<keyword evidence="6" id="KW-1185">Reference proteome</keyword>
<name>A0ABX9KGP0_9FUSO</name>
<dbReference type="Gene3D" id="3.40.50.1100">
    <property type="match status" value="2"/>
</dbReference>
<evidence type="ECO:0000313" key="6">
    <source>
        <dbReference type="Proteomes" id="UP000263486"/>
    </source>
</evidence>
<dbReference type="InterPro" id="IPR036052">
    <property type="entry name" value="TrpB-like_PALP_sf"/>
</dbReference>
<evidence type="ECO:0000256" key="1">
    <source>
        <dbReference type="ARBA" id="ARBA00001933"/>
    </source>
</evidence>
<dbReference type="InterPro" id="IPR005966">
    <property type="entry name" value="D-Cys_desShydrase"/>
</dbReference>
<evidence type="ECO:0000313" key="5">
    <source>
        <dbReference type="EMBL" id="REI41104.1"/>
    </source>
</evidence>
<accession>A0ABX9KGP0</accession>
<organism evidence="5 6">
    <name type="scientific">Psychrilyobacter piezotolerans</name>
    <dbReference type="NCBI Taxonomy" id="2293438"/>
    <lineage>
        <taxon>Bacteria</taxon>
        <taxon>Fusobacteriati</taxon>
        <taxon>Fusobacteriota</taxon>
        <taxon>Fusobacteriia</taxon>
        <taxon>Fusobacteriales</taxon>
        <taxon>Fusobacteriaceae</taxon>
        <taxon>Psychrilyobacter</taxon>
    </lineage>
</organism>
<feature type="domain" description="Tryptophan synthase beta chain-like PALP" evidence="4">
    <location>
        <begin position="13"/>
        <end position="313"/>
    </location>
</feature>
<protein>
    <submittedName>
        <fullName evidence="5">Pyridoxal-phosphate dependent enzyme</fullName>
    </submittedName>
</protein>
<dbReference type="PANTHER" id="PTHR43780">
    <property type="entry name" value="1-AMINOCYCLOPROPANE-1-CARBOXYLATE DEAMINASE-RELATED"/>
    <property type="match status" value="1"/>
</dbReference>
<dbReference type="InterPro" id="IPR001926">
    <property type="entry name" value="TrpB-like_PALP"/>
</dbReference>
<dbReference type="InterPro" id="IPR027278">
    <property type="entry name" value="ACCD_DCysDesulf"/>
</dbReference>
<gene>
    <name evidence="5" type="ORF">DYH56_08740</name>
</gene>
<comment type="cofactor">
    <cofactor evidence="1">
        <name>pyridoxal 5'-phosphate</name>
        <dbReference type="ChEBI" id="CHEBI:597326"/>
    </cofactor>
</comment>